<evidence type="ECO:0000256" key="16">
    <source>
        <dbReference type="ARBA" id="ARBA00083575"/>
    </source>
</evidence>
<evidence type="ECO:0000256" key="4">
    <source>
        <dbReference type="ARBA" id="ARBA00022832"/>
    </source>
</evidence>
<evidence type="ECO:0000256" key="9">
    <source>
        <dbReference type="ARBA" id="ARBA00023235"/>
    </source>
</evidence>
<comment type="catalytic activity">
    <reaction evidence="10">
        <text>(3Z)-decenoyl-CoA = (2E)-decenoyl-CoA</text>
        <dbReference type="Rhea" id="RHEA:77195"/>
        <dbReference type="ChEBI" id="CHEBI:61406"/>
        <dbReference type="ChEBI" id="CHEBI:195601"/>
    </reaction>
    <physiologicalReaction direction="left-to-right" evidence="10">
        <dbReference type="Rhea" id="RHEA:77196"/>
    </physiologicalReaction>
</comment>
<evidence type="ECO:0000256" key="15">
    <source>
        <dbReference type="ARBA" id="ARBA00068317"/>
    </source>
</evidence>
<dbReference type="Gene3D" id="6.10.250.170">
    <property type="match status" value="1"/>
</dbReference>
<comment type="function">
    <text evidence="14">Key enzyme of fatty acid beta-oxidation. Able to isomerize both 3-cis (3Z) and 3-trans (3E) double bonds into the 2-trans (2E) form in a range of enoyl-CoA species, with a preference for (3Z)-enoyl-CoAs over (3E)-enoyl-CoAs. The catalytic efficiency of this enzyme is not affected by the fatty acyl chain length.</text>
</comment>
<dbReference type="PANTHER" id="PTHR11941:SF45">
    <property type="entry name" value="ENOYL-COA DELTA ISOMERASE 1, MITOCHONDRIAL"/>
    <property type="match status" value="1"/>
</dbReference>
<dbReference type="RefSeq" id="XP_031554505.1">
    <property type="nucleotide sequence ID" value="XM_031698645.1"/>
</dbReference>
<dbReference type="AlphaFoldDB" id="A0A6P8HPC1"/>
<keyword evidence="18" id="KW-1185">Reference proteome</keyword>
<dbReference type="GO" id="GO:0006635">
    <property type="term" value="P:fatty acid beta-oxidation"/>
    <property type="evidence" value="ECO:0007669"/>
    <property type="project" value="TreeGrafter"/>
</dbReference>
<evidence type="ECO:0000256" key="14">
    <source>
        <dbReference type="ARBA" id="ARBA00056147"/>
    </source>
</evidence>
<keyword evidence="5" id="KW-0809">Transit peptide</keyword>
<evidence type="ECO:0000256" key="6">
    <source>
        <dbReference type="ARBA" id="ARBA00022990"/>
    </source>
</evidence>
<keyword evidence="17" id="KW-0732">Signal</keyword>
<evidence type="ECO:0000256" key="11">
    <source>
        <dbReference type="ARBA" id="ARBA00051293"/>
    </source>
</evidence>
<dbReference type="InParanoid" id="A0A6P8HPC1"/>
<sequence length="314" mass="35282">MHWASCVVWASLLMASTTKILGDILFRNARINAGKIPCRSKIHLIRRWLSSTTSLQDPMIYTQYSPCGQIATVELNRPPVNSFSMQFMEEIIRTLESIEKNNKCRGIVFTSKIPNVFCAGLDLNEVLHSSKGTLVVFRKRFQEMWTLLYGSSLVTMAAIKGHAIAGGCVLSLTCDVSVMSPGYKIGLPELSLGLYLAPWMSGTLINAVGQSKAEKIIYNAEVMSSEQAAAIGLIHKVEPIDNVLPEVHREMKTWLSVPDESRKLTKARHRKQLLDLLQRTKEEDIEMFVARVTSEETRKQIATRLKQMGMKKKI</sequence>
<dbReference type="InterPro" id="IPR029045">
    <property type="entry name" value="ClpP/crotonase-like_dom_sf"/>
</dbReference>
<evidence type="ECO:0000256" key="3">
    <source>
        <dbReference type="ARBA" id="ARBA00011233"/>
    </source>
</evidence>
<evidence type="ECO:0000313" key="18">
    <source>
        <dbReference type="Proteomes" id="UP000515163"/>
    </source>
</evidence>
<comment type="catalytic activity">
    <reaction evidence="11">
        <text>(2E)-tetradecenoyl-CoA = (3Z)-tetradecenoyl-CoA</text>
        <dbReference type="Rhea" id="RHEA:29847"/>
        <dbReference type="ChEBI" id="CHEBI:61405"/>
        <dbReference type="ChEBI" id="CHEBI:61968"/>
    </reaction>
    <physiologicalReaction direction="right-to-left" evidence="11">
        <dbReference type="Rhea" id="RHEA:29849"/>
    </physiologicalReaction>
</comment>
<evidence type="ECO:0000256" key="7">
    <source>
        <dbReference type="ARBA" id="ARBA00023098"/>
    </source>
</evidence>
<proteinExistence type="predicted"/>
<comment type="subunit">
    <text evidence="3">Homotrimer.</text>
</comment>
<comment type="catalytic activity">
    <reaction evidence="13">
        <text>(3Z)-octenoyl-CoA = (2E)-octenoyl-CoA</text>
        <dbReference type="Rhea" id="RHEA:46044"/>
        <dbReference type="ChEBI" id="CHEBI:62242"/>
        <dbReference type="ChEBI" id="CHEBI:85640"/>
    </reaction>
    <physiologicalReaction direction="left-to-right" evidence="13">
        <dbReference type="Rhea" id="RHEA:46045"/>
    </physiologicalReaction>
</comment>
<dbReference type="CDD" id="cd06558">
    <property type="entry name" value="crotonase-like"/>
    <property type="match status" value="1"/>
</dbReference>
<dbReference type="SUPFAM" id="SSF52096">
    <property type="entry name" value="ClpP/crotonase"/>
    <property type="match status" value="1"/>
</dbReference>
<evidence type="ECO:0000256" key="5">
    <source>
        <dbReference type="ARBA" id="ARBA00022946"/>
    </source>
</evidence>
<keyword evidence="9" id="KW-0413">Isomerase</keyword>
<organism evidence="18 19">
    <name type="scientific">Actinia tenebrosa</name>
    <name type="common">Australian red waratah sea anemone</name>
    <dbReference type="NCBI Taxonomy" id="6105"/>
    <lineage>
        <taxon>Eukaryota</taxon>
        <taxon>Metazoa</taxon>
        <taxon>Cnidaria</taxon>
        <taxon>Anthozoa</taxon>
        <taxon>Hexacorallia</taxon>
        <taxon>Actiniaria</taxon>
        <taxon>Actiniidae</taxon>
        <taxon>Actinia</taxon>
    </lineage>
</organism>
<evidence type="ECO:0000256" key="17">
    <source>
        <dbReference type="SAM" id="SignalP"/>
    </source>
</evidence>
<evidence type="ECO:0000256" key="8">
    <source>
        <dbReference type="ARBA" id="ARBA00023128"/>
    </source>
</evidence>
<keyword evidence="6" id="KW-0007">Acetylation</keyword>
<keyword evidence="8" id="KW-0496">Mitochondrion</keyword>
<dbReference type="PANTHER" id="PTHR11941">
    <property type="entry name" value="ENOYL-COA HYDRATASE-RELATED"/>
    <property type="match status" value="1"/>
</dbReference>
<protein>
    <recommendedName>
        <fullName evidence="15">Enoyl-CoA delta isomerase 1, mitochondrial</fullName>
    </recommendedName>
    <alternativeName>
        <fullName evidence="16">3,2-trans-enoyl-CoA isomerase</fullName>
    </alternativeName>
</protein>
<comment type="catalytic activity">
    <reaction evidence="12">
        <text>(3Z)-dodecenoyl-CoA = (2E)-dodecenoyl-CoA</text>
        <dbReference type="Rhea" id="RHEA:23716"/>
        <dbReference type="ChEBI" id="CHEBI:57330"/>
        <dbReference type="ChEBI" id="CHEBI:58543"/>
        <dbReference type="EC" id="5.3.3.8"/>
    </reaction>
    <physiologicalReaction direction="left-to-right" evidence="12">
        <dbReference type="Rhea" id="RHEA:23717"/>
    </physiologicalReaction>
</comment>
<feature type="chain" id="PRO_5028036287" description="Enoyl-CoA delta isomerase 1, mitochondrial" evidence="17">
    <location>
        <begin position="23"/>
        <end position="314"/>
    </location>
</feature>
<dbReference type="OrthoDB" id="1696280at2759"/>
<comment type="pathway">
    <text evidence="2">Lipid metabolism; fatty acid beta-oxidation.</text>
</comment>
<evidence type="ECO:0000313" key="19">
    <source>
        <dbReference type="RefSeq" id="XP_031554505.1"/>
    </source>
</evidence>
<evidence type="ECO:0000256" key="12">
    <source>
        <dbReference type="ARBA" id="ARBA00052376"/>
    </source>
</evidence>
<dbReference type="Gene3D" id="3.90.226.10">
    <property type="entry name" value="2-enoyl-CoA Hydratase, Chain A, domain 1"/>
    <property type="match status" value="1"/>
</dbReference>
<dbReference type="KEGG" id="aten:116291474"/>
<evidence type="ECO:0000256" key="1">
    <source>
        <dbReference type="ARBA" id="ARBA00004305"/>
    </source>
</evidence>
<dbReference type="GO" id="GO:0004165">
    <property type="term" value="F:delta(3)-delta(2)-enoyl-CoA isomerase activity"/>
    <property type="evidence" value="ECO:0007669"/>
    <property type="project" value="UniProtKB-EC"/>
</dbReference>
<dbReference type="GeneID" id="116291474"/>
<evidence type="ECO:0000256" key="10">
    <source>
        <dbReference type="ARBA" id="ARBA00050938"/>
    </source>
</evidence>
<gene>
    <name evidence="19" type="primary">LOC116291474</name>
</gene>
<accession>A0A6P8HPC1</accession>
<name>A0A6P8HPC1_ACTTE</name>
<dbReference type="Proteomes" id="UP000515163">
    <property type="component" value="Unplaced"/>
</dbReference>
<evidence type="ECO:0000256" key="13">
    <source>
        <dbReference type="ARBA" id="ARBA00052542"/>
    </source>
</evidence>
<keyword evidence="7" id="KW-0443">Lipid metabolism</keyword>
<reference evidence="19" key="1">
    <citation type="submission" date="2025-08" db="UniProtKB">
        <authorList>
            <consortium name="RefSeq"/>
        </authorList>
    </citation>
    <scope>IDENTIFICATION</scope>
    <source>
        <tissue evidence="19">Tentacle</tissue>
    </source>
</reference>
<keyword evidence="4" id="KW-0276">Fatty acid metabolism</keyword>
<dbReference type="InterPro" id="IPR001753">
    <property type="entry name" value="Enoyl-CoA_hydra/iso"/>
</dbReference>
<dbReference type="GO" id="GO:0005759">
    <property type="term" value="C:mitochondrial matrix"/>
    <property type="evidence" value="ECO:0007669"/>
    <property type="project" value="UniProtKB-SubCell"/>
</dbReference>
<feature type="signal peptide" evidence="17">
    <location>
        <begin position="1"/>
        <end position="22"/>
    </location>
</feature>
<dbReference type="FunFam" id="3.90.226.10:FF:000034">
    <property type="entry name" value="Enoyl-CoA delta isomerase 1"/>
    <property type="match status" value="1"/>
</dbReference>
<comment type="subcellular location">
    <subcellularLocation>
        <location evidence="1">Mitochondrion matrix</location>
    </subcellularLocation>
</comment>
<dbReference type="Pfam" id="PF00378">
    <property type="entry name" value="ECH_1"/>
    <property type="match status" value="1"/>
</dbReference>
<evidence type="ECO:0000256" key="2">
    <source>
        <dbReference type="ARBA" id="ARBA00005005"/>
    </source>
</evidence>